<feature type="domain" description="ATPase RavA-like AAA lid" evidence="1">
    <location>
        <begin position="1"/>
        <end position="48"/>
    </location>
</feature>
<gene>
    <name evidence="2" type="ORF">LCGC14_0810320</name>
</gene>
<accession>A0A0F9Q744</accession>
<protein>
    <recommendedName>
        <fullName evidence="1">ATPase RavA-like AAA lid domain-containing protein</fullName>
    </recommendedName>
</protein>
<dbReference type="AlphaFoldDB" id="A0A0F9Q744"/>
<dbReference type="Pfam" id="PF17868">
    <property type="entry name" value="AAA_lid_8"/>
    <property type="match status" value="1"/>
</dbReference>
<name>A0A0F9Q744_9ZZZZ</name>
<sequence>RRWRQAFGIIQAEAWINGRDEAEEEDMEQLQHCLWSTPGPEQKSVREAVLQSVNPIKQQILEQFEMAQEERDQVYKVKQGADRSNRAVEANAKLKSMQDEMKKLIINIKDRGKPTAMYEEMLNKVTLMQAEIVTEHLGVDASPFMDQMKRLQGNI</sequence>
<organism evidence="2">
    <name type="scientific">marine sediment metagenome</name>
    <dbReference type="NCBI Taxonomy" id="412755"/>
    <lineage>
        <taxon>unclassified sequences</taxon>
        <taxon>metagenomes</taxon>
        <taxon>ecological metagenomes</taxon>
    </lineage>
</organism>
<evidence type="ECO:0000313" key="2">
    <source>
        <dbReference type="EMBL" id="KKN32802.1"/>
    </source>
</evidence>
<dbReference type="EMBL" id="LAZR01002228">
    <property type="protein sequence ID" value="KKN32802.1"/>
    <property type="molecule type" value="Genomic_DNA"/>
</dbReference>
<evidence type="ECO:0000259" key="1">
    <source>
        <dbReference type="Pfam" id="PF17868"/>
    </source>
</evidence>
<dbReference type="InterPro" id="IPR041538">
    <property type="entry name" value="RavA-like_AAA_lid"/>
</dbReference>
<feature type="non-terminal residue" evidence="2">
    <location>
        <position position="1"/>
    </location>
</feature>
<reference evidence="2" key="1">
    <citation type="journal article" date="2015" name="Nature">
        <title>Complex archaea that bridge the gap between prokaryotes and eukaryotes.</title>
        <authorList>
            <person name="Spang A."/>
            <person name="Saw J.H."/>
            <person name="Jorgensen S.L."/>
            <person name="Zaremba-Niedzwiedzka K."/>
            <person name="Martijn J."/>
            <person name="Lind A.E."/>
            <person name="van Eijk R."/>
            <person name="Schleper C."/>
            <person name="Guy L."/>
            <person name="Ettema T.J."/>
        </authorList>
    </citation>
    <scope>NUCLEOTIDE SEQUENCE</scope>
</reference>
<proteinExistence type="predicted"/>
<comment type="caution">
    <text evidence="2">The sequence shown here is derived from an EMBL/GenBank/DDBJ whole genome shotgun (WGS) entry which is preliminary data.</text>
</comment>